<comment type="caution">
    <text evidence="1">The sequence shown here is derived from an EMBL/GenBank/DDBJ whole genome shotgun (WGS) entry which is preliminary data.</text>
</comment>
<reference evidence="1 2" key="1">
    <citation type="journal article" date="2015" name="Genome Biol.">
        <title>Comparative genomics of Steinernema reveals deeply conserved gene regulatory networks.</title>
        <authorList>
            <person name="Dillman A.R."/>
            <person name="Macchietto M."/>
            <person name="Porter C.F."/>
            <person name="Rogers A."/>
            <person name="Williams B."/>
            <person name="Antoshechkin I."/>
            <person name="Lee M.M."/>
            <person name="Goodwin Z."/>
            <person name="Lu X."/>
            <person name="Lewis E.E."/>
            <person name="Goodrich-Blair H."/>
            <person name="Stock S.P."/>
            <person name="Adams B.J."/>
            <person name="Sternberg P.W."/>
            <person name="Mortazavi A."/>
        </authorList>
    </citation>
    <scope>NUCLEOTIDE SEQUENCE [LARGE SCALE GENOMIC DNA]</scope>
    <source>
        <strain evidence="1 2">ALL</strain>
    </source>
</reference>
<dbReference type="AlphaFoldDB" id="A0A4U8V0S9"/>
<evidence type="ECO:0000313" key="2">
    <source>
        <dbReference type="Proteomes" id="UP000298663"/>
    </source>
</evidence>
<name>A0A4U8V0S9_STECR</name>
<dbReference type="Proteomes" id="UP000298663">
    <property type="component" value="Unassembled WGS sequence"/>
</dbReference>
<sequence>MPGAMHESIYHRSLDFKKRLDHITMEFIQINHMYTDQLGKKRVTNKRSREGRSDTELLWSAGSSRGVSVWGAGAVVASTNLAGRS</sequence>
<evidence type="ECO:0000313" key="1">
    <source>
        <dbReference type="EMBL" id="TMS37858.1"/>
    </source>
</evidence>
<dbReference type="EMBL" id="AZBU02000001">
    <property type="protein sequence ID" value="TMS37858.1"/>
    <property type="molecule type" value="Genomic_DNA"/>
</dbReference>
<gene>
    <name evidence="1" type="ORF">L596_004703</name>
</gene>
<accession>A0A4U8V0S9</accession>
<proteinExistence type="predicted"/>
<keyword evidence="2" id="KW-1185">Reference proteome</keyword>
<reference evidence="1 2" key="2">
    <citation type="journal article" date="2019" name="G3 (Bethesda)">
        <title>Hybrid Assembly of the Genome of the Entomopathogenic Nematode Steinernema carpocapsae Identifies the X-Chromosome.</title>
        <authorList>
            <person name="Serra L."/>
            <person name="Macchietto M."/>
            <person name="Macias-Munoz A."/>
            <person name="McGill C.J."/>
            <person name="Rodriguez I.M."/>
            <person name="Rodriguez B."/>
            <person name="Murad R."/>
            <person name="Mortazavi A."/>
        </authorList>
    </citation>
    <scope>NUCLEOTIDE SEQUENCE [LARGE SCALE GENOMIC DNA]</scope>
    <source>
        <strain evidence="1 2">ALL</strain>
    </source>
</reference>
<protein>
    <submittedName>
        <fullName evidence="1">Uncharacterized protein</fullName>
    </submittedName>
</protein>
<organism evidence="1 2">
    <name type="scientific">Steinernema carpocapsae</name>
    <name type="common">Entomopathogenic nematode</name>
    <dbReference type="NCBI Taxonomy" id="34508"/>
    <lineage>
        <taxon>Eukaryota</taxon>
        <taxon>Metazoa</taxon>
        <taxon>Ecdysozoa</taxon>
        <taxon>Nematoda</taxon>
        <taxon>Chromadorea</taxon>
        <taxon>Rhabditida</taxon>
        <taxon>Tylenchina</taxon>
        <taxon>Panagrolaimomorpha</taxon>
        <taxon>Strongyloidoidea</taxon>
        <taxon>Steinernematidae</taxon>
        <taxon>Steinernema</taxon>
    </lineage>
</organism>